<comment type="subcellular location">
    <subcellularLocation>
        <location evidence="1">Secreted</location>
    </subcellularLocation>
</comment>
<evidence type="ECO:0000256" key="4">
    <source>
        <dbReference type="ARBA" id="ARBA00022669"/>
    </source>
</evidence>
<dbReference type="SMART" id="SM00494">
    <property type="entry name" value="ChtBD2"/>
    <property type="match status" value="1"/>
</dbReference>
<feature type="domain" description="GH18" evidence="12">
    <location>
        <begin position="362"/>
        <end position="790"/>
    </location>
</feature>
<keyword evidence="4" id="KW-0147">Chitin-binding</keyword>
<dbReference type="SUPFAM" id="SSF57625">
    <property type="entry name" value="Invertebrate chitin-binding proteins"/>
    <property type="match status" value="1"/>
</dbReference>
<evidence type="ECO:0000256" key="2">
    <source>
        <dbReference type="ARBA" id="ARBA00009121"/>
    </source>
</evidence>
<dbReference type="GO" id="GO:0008061">
    <property type="term" value="F:chitin binding"/>
    <property type="evidence" value="ECO:0007669"/>
    <property type="project" value="UniProtKB-KW"/>
</dbReference>
<evidence type="ECO:0000256" key="7">
    <source>
        <dbReference type="ARBA" id="ARBA00023157"/>
    </source>
</evidence>
<dbReference type="EMBL" id="JALLBG020000087">
    <property type="protein sequence ID" value="KAL3766340.1"/>
    <property type="molecule type" value="Genomic_DNA"/>
</dbReference>
<feature type="region of interest" description="Disordered" evidence="10">
    <location>
        <begin position="902"/>
        <end position="922"/>
    </location>
</feature>
<dbReference type="InterPro" id="IPR055372">
    <property type="entry name" value="CBM96"/>
</dbReference>
<dbReference type="Pfam" id="PF24517">
    <property type="entry name" value="CBM96"/>
    <property type="match status" value="1"/>
</dbReference>
<feature type="compositionally biased region" description="Low complexity" evidence="10">
    <location>
        <begin position="259"/>
        <end position="271"/>
    </location>
</feature>
<protein>
    <recommendedName>
        <fullName evidence="15">Chitinase</fullName>
    </recommendedName>
</protein>
<dbReference type="SMART" id="SM00636">
    <property type="entry name" value="Glyco_18"/>
    <property type="match status" value="1"/>
</dbReference>
<dbReference type="InterPro" id="IPR002557">
    <property type="entry name" value="Chitin-bd_dom"/>
</dbReference>
<sequence>MAAVANRMRRDLMESQYAGPDLSFVNRKGGVEGGADGGGGGDDGIVDDGSAVDDGTASIGVGADDDGGGGAATASATVALASLALGSATPPIAEALSDGWEFIIVCQGEGGAFNPNLVTYDPLSPEYQFDHSSSSVNTTTGSDIPPPEGWSPCPSDNLNFSGHRASYDCTSYIECSGGQPRGEYLSCMGLKFDNEQGVCDWAENVVCGSGDDAEAGGGEEEEEGVGEEGEVENQQEEGGDDSDEEIIGSITDYDIDMTNSAGSNGAESNNEVTGWQGGSDWGGSWIDGVWVPVGDESAESDADSSSTNTSSWNEWDSANIVPFPQHPILPFQKAASSTNKDLPEAYTSSEGWSSKTRSNRTKTVIGYYAIWQLYDNGERAKPTNMQFNKVDRVNYAFFQTDVTGNIWGTDSWADPITLFGPHDWSIVVPEHAGYAPQFNDNNGFVNSTEEWTYAGSKYIDLGFNVHCHRATPTGKRDCMGHLAGDGLIGRAHSQGASVYVSIGGWSLSDAFPELSANAESRRTFAMNCVGLIREYNFDGIDIDWEAPGYGPHKGTSADGENFVLLLQDIRSALDAYTTATYPDGERTIGLTAALPCNPSIIDHQDIARVSETLTELNLMTYDFHGTWNDKVGINSPLFDQPKDKLDSPEHSVNGCVERWIREGADKSKINVGLPFYGRSYSGTTELYSTFDGPDALNWWADEGQPQYYSILDKLTNLTSLRDDVTKTQFAYFEDGSGVVSFDDSQSICDKVEYALEEELHGYIIWELSGDLTEDFRTPLLDAVNYKLEQGDAFDCEAFRLETRDENGEVVKQEIGKPNPWYGELEASVHELLPILEGADNFHCKLPLPTFFSVSWETGTCVNDGKQPKWEKEENLFRYKEECCSYKFEYKFDTCMGPPTYEPTKAPADAPSTSPISTDEPTDSPSHIFGAALVVNSSPSPVAREAEGVDGAPITKCLGGCQGANEKCVGNQNHPQGVSDEECAVCDGGQTFWPCDVEGLCFCWDPATPRIPPAPGSGLAQASDERPCDFFTESIFSSLAPEAQDPYTYDGLCAAIDAYNSGHAEKIFMMGTEEERKAELAAFLGNTLHESDEWKASREYLMCGDHKVVGTETYCKPCDSESFDWETFTCGSSGLVGEGLTFNGYCDHTIEPPAACTCDDALVSESGELEGYIPASKVFFGRGAIQLSWNYNYRAASEALTGDAATFCDNPDLVATNPEYAWGAGIFYWMENLKEETTCHIEALKNRDFGGVLNNINGGLECPAAAGGWHHDAVKLRINRYCKASSALGLDSILIFDGCKLLNNSYAECLGDGTCPDCVQYGSEGFVDPSVATGTGPTEIADATTQAAENEVEETTTESLPTLSPTLAPTLDSTSDLTDPITESMSENAAEDSQSSTGCPDDLFPVDGLPGCCVPEPSFHGDGACDPEAPLNTSECEYDGGDCCRETCDPESTYGCSAESSEYGPFGFFCQNPDLEEYIDPELCIVSDRTRIGDGRCDAGEEMYNSEACNWDAGDCCPETCDELYGHYECGDPAHPYDCQDPDIISASTDTSNPTRAPSLSDGSLSVINISNPTSMSDSSPSALSQAGSFAQTPSVSSVSEVDPTTTSNEESDFNYINLGPAPGDSSESIETTTTSTEADAEAVEEEVTSTDATTTTSTTDATTTATAKATTTTTTTTTTKATSTTTRATTTTTTTSTIPGTYTLTPSDDATIVANHPDDNYGSDTILQVDDDSGVYDSLLRFDLSDIIEDYASTSQVSSATLRLFCTDGSDAGGILGKTTHSNWNETSVTWSNSPSAYGAPIHSLGAVEAATWYDIDVSSLFKDGSSRDAVSLRLTSKSWNRASYSSKEGSEPPQLVIKMQGSGGGSNGDELEMEYNMAEATVCTSDIRKCSDGSTVSRVAENACNFAPCPDEIAAASATRLFFPVWGADGSIGCMDGTTPPSWASGAYLKESKDDCCKLFFSMQVDECLEA</sequence>
<comment type="similarity">
    <text evidence="2">Belongs to the glycosyl hydrolase 18 family. Chitinase class II subfamily.</text>
</comment>
<feature type="compositionally biased region" description="Polar residues" evidence="10">
    <location>
        <begin position="1380"/>
        <end position="1397"/>
    </location>
</feature>
<dbReference type="SUPFAM" id="SSF51445">
    <property type="entry name" value="(Trans)glycosidases"/>
    <property type="match status" value="1"/>
</dbReference>
<feature type="compositionally biased region" description="Polar residues" evidence="10">
    <location>
        <begin position="910"/>
        <end position="922"/>
    </location>
</feature>
<evidence type="ECO:0000256" key="1">
    <source>
        <dbReference type="ARBA" id="ARBA00004613"/>
    </source>
</evidence>
<dbReference type="CDD" id="cd00325">
    <property type="entry name" value="chitinase_GH19"/>
    <property type="match status" value="1"/>
</dbReference>
<feature type="domain" description="Chitin-binding type-2" evidence="11">
    <location>
        <begin position="150"/>
        <end position="209"/>
    </location>
</feature>
<keyword evidence="3" id="KW-0964">Secreted</keyword>
<feature type="compositionally biased region" description="Low complexity" evidence="10">
    <location>
        <begin position="1649"/>
        <end position="1658"/>
    </location>
</feature>
<feature type="region of interest" description="Disordered" evidence="10">
    <location>
        <begin position="28"/>
        <end position="72"/>
    </location>
</feature>
<evidence type="ECO:0000256" key="6">
    <source>
        <dbReference type="ARBA" id="ARBA00022801"/>
    </source>
</evidence>
<dbReference type="InterPro" id="IPR050314">
    <property type="entry name" value="Glycosyl_Hydrlase_18"/>
</dbReference>
<dbReference type="GO" id="GO:0005576">
    <property type="term" value="C:extracellular region"/>
    <property type="evidence" value="ECO:0007669"/>
    <property type="project" value="UniProtKB-SubCell"/>
</dbReference>
<feature type="compositionally biased region" description="Low complexity" evidence="10">
    <location>
        <begin position="1570"/>
        <end position="1588"/>
    </location>
</feature>
<dbReference type="PANTHER" id="PTHR11177:SF317">
    <property type="entry name" value="CHITINASE 12-RELATED"/>
    <property type="match status" value="1"/>
</dbReference>
<feature type="compositionally biased region" description="Gly residues" evidence="10">
    <location>
        <begin position="31"/>
        <end position="43"/>
    </location>
</feature>
<comment type="caution">
    <text evidence="13">The sequence shown here is derived from an EMBL/GenBank/DDBJ whole genome shotgun (WGS) entry which is preliminary data.</text>
</comment>
<keyword evidence="14" id="KW-1185">Reference proteome</keyword>
<feature type="compositionally biased region" description="Low complexity" evidence="10">
    <location>
        <begin position="1356"/>
        <end position="1374"/>
    </location>
</feature>
<dbReference type="Gene3D" id="2.170.140.10">
    <property type="entry name" value="Chitin binding domain"/>
    <property type="match status" value="1"/>
</dbReference>
<feature type="compositionally biased region" description="Acidic residues" evidence="10">
    <location>
        <begin position="211"/>
        <end position="246"/>
    </location>
</feature>
<feature type="region of interest" description="Disordered" evidence="10">
    <location>
        <begin position="1343"/>
        <end position="1398"/>
    </location>
</feature>
<keyword evidence="8 9" id="KW-0326">Glycosidase</keyword>
<feature type="region of interest" description="Disordered" evidence="10">
    <location>
        <begin position="1545"/>
        <end position="1658"/>
    </location>
</feature>
<dbReference type="InterPro" id="IPR001223">
    <property type="entry name" value="Glyco_hydro18_cat"/>
</dbReference>
<dbReference type="InterPro" id="IPR023346">
    <property type="entry name" value="Lysozyme-like_dom_sf"/>
</dbReference>
<feature type="compositionally biased region" description="Acidic residues" evidence="10">
    <location>
        <begin position="1638"/>
        <end position="1648"/>
    </location>
</feature>
<keyword evidence="7" id="KW-1015">Disulfide bond</keyword>
<evidence type="ECO:0000256" key="10">
    <source>
        <dbReference type="SAM" id="MobiDB-lite"/>
    </source>
</evidence>
<dbReference type="Gene3D" id="3.10.50.10">
    <property type="match status" value="1"/>
</dbReference>
<dbReference type="InterPro" id="IPR036508">
    <property type="entry name" value="Chitin-bd_dom_sf"/>
</dbReference>
<evidence type="ECO:0008006" key="15">
    <source>
        <dbReference type="Google" id="ProtNLM"/>
    </source>
</evidence>
<keyword evidence="5" id="KW-0732">Signal</keyword>
<dbReference type="InterPro" id="IPR029070">
    <property type="entry name" value="Chitinase_insertion_sf"/>
</dbReference>
<dbReference type="InterPro" id="IPR001579">
    <property type="entry name" value="Glyco_hydro_18_chit_AS"/>
</dbReference>
<gene>
    <name evidence="13" type="ORF">ACHAWU_005732</name>
</gene>
<dbReference type="GO" id="GO:1901135">
    <property type="term" value="P:carbohydrate derivative metabolic process"/>
    <property type="evidence" value="ECO:0007669"/>
    <property type="project" value="UniProtKB-ARBA"/>
</dbReference>
<dbReference type="Proteomes" id="UP001530293">
    <property type="component" value="Unassembled WGS sequence"/>
</dbReference>
<feature type="compositionally biased region" description="Polar residues" evidence="10">
    <location>
        <begin position="1589"/>
        <end position="1608"/>
    </location>
</feature>
<dbReference type="GO" id="GO:0004553">
    <property type="term" value="F:hydrolase activity, hydrolyzing O-glycosyl compounds"/>
    <property type="evidence" value="ECO:0007669"/>
    <property type="project" value="UniProtKB-ARBA"/>
</dbReference>
<evidence type="ECO:0000259" key="11">
    <source>
        <dbReference type="PROSITE" id="PS50940"/>
    </source>
</evidence>
<dbReference type="NCBIfam" id="NF033679">
    <property type="entry name" value="DNRLRE_dom"/>
    <property type="match status" value="1"/>
</dbReference>
<evidence type="ECO:0000256" key="8">
    <source>
        <dbReference type="ARBA" id="ARBA00023295"/>
    </source>
</evidence>
<feature type="region of interest" description="Disordered" evidence="10">
    <location>
        <begin position="210"/>
        <end position="290"/>
    </location>
</feature>
<dbReference type="PROSITE" id="PS01095">
    <property type="entry name" value="GH18_1"/>
    <property type="match status" value="1"/>
</dbReference>
<dbReference type="Pfam" id="PF00182">
    <property type="entry name" value="Glyco_hydro_19"/>
    <property type="match status" value="1"/>
</dbReference>
<dbReference type="PANTHER" id="PTHR11177">
    <property type="entry name" value="CHITINASE"/>
    <property type="match status" value="1"/>
</dbReference>
<dbReference type="InterPro" id="IPR000726">
    <property type="entry name" value="Glyco_hydro_19_cat"/>
</dbReference>
<dbReference type="Gene3D" id="3.20.20.80">
    <property type="entry name" value="Glycosidases"/>
    <property type="match status" value="1"/>
</dbReference>
<dbReference type="InterPro" id="IPR017853">
    <property type="entry name" value="GH"/>
</dbReference>
<dbReference type="PROSITE" id="PS51910">
    <property type="entry name" value="GH18_2"/>
    <property type="match status" value="1"/>
</dbReference>
<evidence type="ECO:0000313" key="14">
    <source>
        <dbReference type="Proteomes" id="UP001530293"/>
    </source>
</evidence>
<evidence type="ECO:0000313" key="13">
    <source>
        <dbReference type="EMBL" id="KAL3766340.1"/>
    </source>
</evidence>
<dbReference type="Gene3D" id="1.10.530.10">
    <property type="match status" value="1"/>
</dbReference>
<feature type="compositionally biased region" description="Polar residues" evidence="10">
    <location>
        <begin position="1545"/>
        <end position="1569"/>
    </location>
</feature>
<dbReference type="Pfam" id="PF00704">
    <property type="entry name" value="Glyco_hydro_18"/>
    <property type="match status" value="1"/>
</dbReference>
<evidence type="ECO:0000256" key="9">
    <source>
        <dbReference type="RuleBase" id="RU000489"/>
    </source>
</evidence>
<evidence type="ECO:0000256" key="3">
    <source>
        <dbReference type="ARBA" id="ARBA00022525"/>
    </source>
</evidence>
<evidence type="ECO:0000259" key="12">
    <source>
        <dbReference type="PROSITE" id="PS51910"/>
    </source>
</evidence>
<reference evidence="13 14" key="1">
    <citation type="submission" date="2024-10" db="EMBL/GenBank/DDBJ databases">
        <title>Updated reference genomes for cyclostephanoid diatoms.</title>
        <authorList>
            <person name="Roberts W.R."/>
            <person name="Alverson A.J."/>
        </authorList>
    </citation>
    <scope>NUCLEOTIDE SEQUENCE [LARGE SCALE GENOMIC DNA]</scope>
    <source>
        <strain evidence="13 14">AJA232-27</strain>
    </source>
</reference>
<dbReference type="PROSITE" id="PS50940">
    <property type="entry name" value="CHIT_BIND_II"/>
    <property type="match status" value="1"/>
</dbReference>
<dbReference type="InterPro" id="IPR011583">
    <property type="entry name" value="Chitinase_II/V-like_cat"/>
</dbReference>
<accession>A0ABD3MQS7</accession>
<organism evidence="13 14">
    <name type="scientific">Discostella pseudostelligera</name>
    <dbReference type="NCBI Taxonomy" id="259834"/>
    <lineage>
        <taxon>Eukaryota</taxon>
        <taxon>Sar</taxon>
        <taxon>Stramenopiles</taxon>
        <taxon>Ochrophyta</taxon>
        <taxon>Bacillariophyta</taxon>
        <taxon>Coscinodiscophyceae</taxon>
        <taxon>Thalassiosirophycidae</taxon>
        <taxon>Stephanodiscales</taxon>
        <taxon>Stephanodiscaceae</taxon>
        <taxon>Discostella</taxon>
    </lineage>
</organism>
<dbReference type="Pfam" id="PF01607">
    <property type="entry name" value="CBM_14"/>
    <property type="match status" value="1"/>
</dbReference>
<evidence type="ECO:0000256" key="5">
    <source>
        <dbReference type="ARBA" id="ARBA00022729"/>
    </source>
</evidence>
<proteinExistence type="inferred from homology"/>
<name>A0ABD3MQS7_9STRA</name>
<dbReference type="SUPFAM" id="SSF53955">
    <property type="entry name" value="Lysozyme-like"/>
    <property type="match status" value="1"/>
</dbReference>
<keyword evidence="6 9" id="KW-0378">Hydrolase</keyword>